<feature type="transmembrane region" description="Helical" evidence="1">
    <location>
        <begin position="12"/>
        <end position="32"/>
    </location>
</feature>
<gene>
    <name evidence="2" type="ORF">ACFO3O_04515</name>
</gene>
<dbReference type="RefSeq" id="WP_379977349.1">
    <property type="nucleotide sequence ID" value="NZ_JBHSFV010000002.1"/>
</dbReference>
<dbReference type="Proteomes" id="UP001596043">
    <property type="component" value="Unassembled WGS sequence"/>
</dbReference>
<evidence type="ECO:0000313" key="2">
    <source>
        <dbReference type="EMBL" id="MFC4633156.1"/>
    </source>
</evidence>
<dbReference type="EMBL" id="JBHSFV010000002">
    <property type="protein sequence ID" value="MFC4633156.1"/>
    <property type="molecule type" value="Genomic_DNA"/>
</dbReference>
<sequence>MSKNTFNLSSVDMLACALGACIVLMLVFVVNIGGDEGSDGTSGGQGKLNGSSMSVLSNEILPGKMVFVRQVSIQCHSKQDYLQISNNLDVGLWEYDLNLRNSKHVQEQVYRVPEKTTVVYSLVSDTIVKSAILFKLNDKILNQDRTIASRGVNVNAKLLEGASIQDAEEVFSGFYELPVEVYGADQGFRNLSVTFKRRPAQDRARISKLIEIKNE</sequence>
<organism evidence="2 3">
    <name type="scientific">Dokdonia ponticola</name>
    <dbReference type="NCBI Taxonomy" id="2041041"/>
    <lineage>
        <taxon>Bacteria</taxon>
        <taxon>Pseudomonadati</taxon>
        <taxon>Bacteroidota</taxon>
        <taxon>Flavobacteriia</taxon>
        <taxon>Flavobacteriales</taxon>
        <taxon>Flavobacteriaceae</taxon>
        <taxon>Dokdonia</taxon>
    </lineage>
</organism>
<keyword evidence="1" id="KW-1133">Transmembrane helix</keyword>
<evidence type="ECO:0000256" key="1">
    <source>
        <dbReference type="SAM" id="Phobius"/>
    </source>
</evidence>
<evidence type="ECO:0000313" key="3">
    <source>
        <dbReference type="Proteomes" id="UP001596043"/>
    </source>
</evidence>
<keyword evidence="1" id="KW-0812">Transmembrane</keyword>
<reference evidence="3" key="1">
    <citation type="journal article" date="2019" name="Int. J. Syst. Evol. Microbiol.">
        <title>The Global Catalogue of Microorganisms (GCM) 10K type strain sequencing project: providing services to taxonomists for standard genome sequencing and annotation.</title>
        <authorList>
            <consortium name="The Broad Institute Genomics Platform"/>
            <consortium name="The Broad Institute Genome Sequencing Center for Infectious Disease"/>
            <person name="Wu L."/>
            <person name="Ma J."/>
        </authorList>
    </citation>
    <scope>NUCLEOTIDE SEQUENCE [LARGE SCALE GENOMIC DNA]</scope>
    <source>
        <strain evidence="3">YJ-61-S</strain>
    </source>
</reference>
<protein>
    <recommendedName>
        <fullName evidence="4">Gliding motility-associated protein GldM C-terminal domain-containing protein</fullName>
    </recommendedName>
</protein>
<evidence type="ECO:0008006" key="4">
    <source>
        <dbReference type="Google" id="ProtNLM"/>
    </source>
</evidence>
<keyword evidence="3" id="KW-1185">Reference proteome</keyword>
<keyword evidence="1" id="KW-0472">Membrane</keyword>
<proteinExistence type="predicted"/>
<comment type="caution">
    <text evidence="2">The sequence shown here is derived from an EMBL/GenBank/DDBJ whole genome shotgun (WGS) entry which is preliminary data.</text>
</comment>
<name>A0ABV9HU93_9FLAO</name>
<accession>A0ABV9HU93</accession>